<reference evidence="4" key="1">
    <citation type="submission" date="2022-09" db="EMBL/GenBank/DDBJ databases">
        <title>Novosphingobium sp. Nov., a polycyclic aromatic hydrocarbon-degrading bacterium isolated form mangrove sediments in HongKong.</title>
        <authorList>
            <person name="Hu Z."/>
        </authorList>
    </citation>
    <scope>NUCLEOTIDE SEQUENCE</scope>
    <source>
        <strain evidence="4">HK4-1</strain>
    </source>
</reference>
<dbReference type="EMBL" id="JANZXA010000006">
    <property type="protein sequence ID" value="MCT2400111.1"/>
    <property type="molecule type" value="Genomic_DNA"/>
</dbReference>
<organism evidence="4 5">
    <name type="scientific">Novosphingobium mangrovi</name>
    <name type="common">ex Huang et al. 2023</name>
    <dbReference type="NCBI Taxonomy" id="2976432"/>
    <lineage>
        <taxon>Bacteria</taxon>
        <taxon>Pseudomonadati</taxon>
        <taxon>Pseudomonadota</taxon>
        <taxon>Alphaproteobacteria</taxon>
        <taxon>Sphingomonadales</taxon>
        <taxon>Sphingomonadaceae</taxon>
        <taxon>Novosphingobium</taxon>
    </lineage>
</organism>
<evidence type="ECO:0000256" key="3">
    <source>
        <dbReference type="SAM" id="SignalP"/>
    </source>
</evidence>
<evidence type="ECO:0000313" key="5">
    <source>
        <dbReference type="Proteomes" id="UP001165583"/>
    </source>
</evidence>
<dbReference type="Proteomes" id="UP001165583">
    <property type="component" value="Unassembled WGS sequence"/>
</dbReference>
<keyword evidence="2" id="KW-0175">Coiled coil</keyword>
<name>A0ABT2I5L2_9SPHN</name>
<dbReference type="RefSeq" id="WP_013833395.1">
    <property type="nucleotide sequence ID" value="NZ_JANZXA010000006.1"/>
</dbReference>
<feature type="signal peptide" evidence="3">
    <location>
        <begin position="1"/>
        <end position="20"/>
    </location>
</feature>
<dbReference type="PANTHER" id="PTHR30203">
    <property type="entry name" value="OUTER MEMBRANE CATION EFFLUX PROTEIN"/>
    <property type="match status" value="1"/>
</dbReference>
<dbReference type="Pfam" id="PF02321">
    <property type="entry name" value="OEP"/>
    <property type="match status" value="2"/>
</dbReference>
<evidence type="ECO:0000256" key="2">
    <source>
        <dbReference type="SAM" id="Coils"/>
    </source>
</evidence>
<sequence length="422" mass="43427">MHRFIAALLAVSSCASIAQAQTAASPPHSAPPYTLERALDAAGASSPNLEAANAGVRAADAARTVAGLRPNPEVQVQVENVAGSGLYRGTQSAEVMTGLALPIELGGKRSARIAVADSRSLRARLEAAITLADLRERVTQAYIAAASAERRVEIARQLAGFADEGFRAASTRVTAGAASPIEQQRADVQRVNANVALDQARREAAVARENLGRLIGEPVAGPLDAGWFDRVGGYGPTRPASADGTLILAAAEADVATASAQVRLARSQRIPDVTLSAGARRLSATGDTAAVFGVSIPFPLFNSGRAALSQAQAERQAVDAKRRVTVLDTEQAIAAAQAELANAAATARSTGGPALAAASETARIARIGYAQGRFSQLDLLDAERTLADTRGAFVDALVAYHDAEARLAHLTTPAPDVAGATP</sequence>
<evidence type="ECO:0000313" key="4">
    <source>
        <dbReference type="EMBL" id="MCT2400111.1"/>
    </source>
</evidence>
<feature type="coiled-coil region" evidence="2">
    <location>
        <begin position="190"/>
        <end position="217"/>
    </location>
</feature>
<keyword evidence="5" id="KW-1185">Reference proteome</keyword>
<dbReference type="Gene3D" id="1.20.1600.10">
    <property type="entry name" value="Outer membrane efflux proteins (OEP)"/>
    <property type="match status" value="1"/>
</dbReference>
<keyword evidence="3" id="KW-0732">Signal</keyword>
<evidence type="ECO:0000256" key="1">
    <source>
        <dbReference type="ARBA" id="ARBA00007613"/>
    </source>
</evidence>
<dbReference type="SUPFAM" id="SSF56954">
    <property type="entry name" value="Outer membrane efflux proteins (OEP)"/>
    <property type="match status" value="1"/>
</dbReference>
<comment type="caution">
    <text evidence="4">The sequence shown here is derived from an EMBL/GenBank/DDBJ whole genome shotgun (WGS) entry which is preliminary data.</text>
</comment>
<comment type="similarity">
    <text evidence="1">Belongs to the outer membrane factor (OMF) (TC 1.B.17) family.</text>
</comment>
<dbReference type="InterPro" id="IPR003423">
    <property type="entry name" value="OMP_efflux"/>
</dbReference>
<protein>
    <submittedName>
        <fullName evidence="4">TolC family protein</fullName>
    </submittedName>
</protein>
<proteinExistence type="inferred from homology"/>
<accession>A0ABT2I5L2</accession>
<dbReference type="InterPro" id="IPR010131">
    <property type="entry name" value="MdtP/NodT-like"/>
</dbReference>
<feature type="chain" id="PRO_5046706538" evidence="3">
    <location>
        <begin position="21"/>
        <end position="422"/>
    </location>
</feature>
<gene>
    <name evidence="4" type="ORF">NZK81_11160</name>
</gene>
<dbReference type="PANTHER" id="PTHR30203:SF24">
    <property type="entry name" value="BLR4935 PROTEIN"/>
    <property type="match status" value="1"/>
</dbReference>